<dbReference type="GeneID" id="90531765"/>
<dbReference type="Proteomes" id="UP001524473">
    <property type="component" value="Unassembled WGS sequence"/>
</dbReference>
<name>A0ABT1RWC3_9FIRM</name>
<evidence type="ECO:0008006" key="3">
    <source>
        <dbReference type="Google" id="ProtNLM"/>
    </source>
</evidence>
<gene>
    <name evidence="1" type="ORF">NE695_03470</name>
</gene>
<comment type="caution">
    <text evidence="1">The sequence shown here is derived from an EMBL/GenBank/DDBJ whole genome shotgun (WGS) entry which is preliminary data.</text>
</comment>
<proteinExistence type="predicted"/>
<evidence type="ECO:0000313" key="2">
    <source>
        <dbReference type="Proteomes" id="UP001524473"/>
    </source>
</evidence>
<evidence type="ECO:0000313" key="1">
    <source>
        <dbReference type="EMBL" id="MCQ4838974.1"/>
    </source>
</evidence>
<reference evidence="1 2" key="1">
    <citation type="submission" date="2022-06" db="EMBL/GenBank/DDBJ databases">
        <title>Isolation of gut microbiota from human fecal samples.</title>
        <authorList>
            <person name="Pamer E.G."/>
            <person name="Barat B."/>
            <person name="Waligurski E."/>
            <person name="Medina S."/>
            <person name="Paddock L."/>
            <person name="Mostad J."/>
        </authorList>
    </citation>
    <scope>NUCLEOTIDE SEQUENCE [LARGE SCALE GENOMIC DNA]</scope>
    <source>
        <strain evidence="1 2">DFI.9.73</strain>
    </source>
</reference>
<accession>A0ABT1RWC3</accession>
<dbReference type="EMBL" id="JANFZH010000005">
    <property type="protein sequence ID" value="MCQ4838974.1"/>
    <property type="molecule type" value="Genomic_DNA"/>
</dbReference>
<dbReference type="RefSeq" id="WP_066862314.1">
    <property type="nucleotide sequence ID" value="NZ_CABKVV010000012.1"/>
</dbReference>
<keyword evidence="2" id="KW-1185">Reference proteome</keyword>
<protein>
    <recommendedName>
        <fullName evidence="3">Sugar phosphate isomerase/epimerase</fullName>
    </recommendedName>
</protein>
<organism evidence="1 2">
    <name type="scientific">Neglectibacter timonensis</name>
    <dbReference type="NCBI Taxonomy" id="1776382"/>
    <lineage>
        <taxon>Bacteria</taxon>
        <taxon>Bacillati</taxon>
        <taxon>Bacillota</taxon>
        <taxon>Clostridia</taxon>
        <taxon>Eubacteriales</taxon>
        <taxon>Oscillospiraceae</taxon>
        <taxon>Neglectibacter</taxon>
    </lineage>
</organism>
<sequence length="284" mass="31768">MEKQFPRTTVGGVSLSRMLMGSNWLLGYSHTSVSADEMIKRRYDSAEKFKPVLETYLKYGVDTLMAPFGNSPELVRAVKDTEQKMGREIIMIDTPIMNVSDSAEARKEAETTIKEAAARGSKFCLIHHSSCEQLVNKNLSQIVRLDDYTKMIRDAGMIPGLSAHMPEMIVYSDLNGYDVETYIQIFNCMGFMMQVEIETVGSIIQNAKKPVMTIKPMAAGRCSPYVGLTFSWNAIRERDMVTVGAFSADEVEEDIEISFAALEHRFPDLEKRSSPNTQQAAFGG</sequence>